<dbReference type="Proteomes" id="UP001597053">
    <property type="component" value="Unassembled WGS sequence"/>
</dbReference>
<dbReference type="InterPro" id="IPR001466">
    <property type="entry name" value="Beta-lactam-related"/>
</dbReference>
<protein>
    <submittedName>
        <fullName evidence="2">Serine hydrolase domain-containing protein</fullName>
        <ecNumber evidence="2">3.-.-.-</ecNumber>
    </submittedName>
</protein>
<dbReference type="Gene3D" id="3.40.710.10">
    <property type="entry name" value="DD-peptidase/beta-lactamase superfamily"/>
    <property type="match status" value="1"/>
</dbReference>
<dbReference type="InterPro" id="IPR050491">
    <property type="entry name" value="AmpC-like"/>
</dbReference>
<comment type="caution">
    <text evidence="2">The sequence shown here is derived from an EMBL/GenBank/DDBJ whole genome shotgun (WGS) entry which is preliminary data.</text>
</comment>
<gene>
    <name evidence="2" type="ORF">ACFQZ8_10755</name>
</gene>
<evidence type="ECO:0000259" key="1">
    <source>
        <dbReference type="Pfam" id="PF00144"/>
    </source>
</evidence>
<dbReference type="EMBL" id="JBHTHM010000402">
    <property type="protein sequence ID" value="MFD0784389.1"/>
    <property type="molecule type" value="Genomic_DNA"/>
</dbReference>
<name>A0ABW3A130_9ACTN</name>
<dbReference type="EC" id="3.-.-.-" evidence="2"/>
<keyword evidence="2" id="KW-0378">Hydrolase</keyword>
<evidence type="ECO:0000313" key="3">
    <source>
        <dbReference type="Proteomes" id="UP001597053"/>
    </source>
</evidence>
<dbReference type="PANTHER" id="PTHR46825:SF9">
    <property type="entry name" value="BETA-LACTAMASE-RELATED DOMAIN-CONTAINING PROTEIN"/>
    <property type="match status" value="1"/>
</dbReference>
<feature type="domain" description="Beta-lactamase-related" evidence="1">
    <location>
        <begin position="39"/>
        <end position="322"/>
    </location>
</feature>
<reference evidence="3" key="1">
    <citation type="journal article" date="2019" name="Int. J. Syst. Evol. Microbiol.">
        <title>The Global Catalogue of Microorganisms (GCM) 10K type strain sequencing project: providing services to taxonomists for standard genome sequencing and annotation.</title>
        <authorList>
            <consortium name="The Broad Institute Genomics Platform"/>
            <consortium name="The Broad Institute Genome Sequencing Center for Infectious Disease"/>
            <person name="Wu L."/>
            <person name="Ma J."/>
        </authorList>
    </citation>
    <scope>NUCLEOTIDE SEQUENCE [LARGE SCALE GENOMIC DNA]</scope>
    <source>
        <strain evidence="3">JCM 32148</strain>
    </source>
</reference>
<proteinExistence type="predicted"/>
<dbReference type="InterPro" id="IPR012338">
    <property type="entry name" value="Beta-lactam/transpept-like"/>
</dbReference>
<dbReference type="GO" id="GO:0016787">
    <property type="term" value="F:hydrolase activity"/>
    <property type="evidence" value="ECO:0007669"/>
    <property type="project" value="UniProtKB-KW"/>
</dbReference>
<accession>A0ABW3A130</accession>
<organism evidence="2 3">
    <name type="scientific">Micromonospora azadirachtae</name>
    <dbReference type="NCBI Taxonomy" id="1970735"/>
    <lineage>
        <taxon>Bacteria</taxon>
        <taxon>Bacillati</taxon>
        <taxon>Actinomycetota</taxon>
        <taxon>Actinomycetes</taxon>
        <taxon>Micromonosporales</taxon>
        <taxon>Micromonosporaceae</taxon>
        <taxon>Micromonospora</taxon>
    </lineage>
</organism>
<keyword evidence="3" id="KW-1185">Reference proteome</keyword>
<dbReference type="PANTHER" id="PTHR46825">
    <property type="entry name" value="D-ALANYL-D-ALANINE-CARBOXYPEPTIDASE/ENDOPEPTIDASE AMPH"/>
    <property type="match status" value="1"/>
</dbReference>
<dbReference type="SUPFAM" id="SSF56601">
    <property type="entry name" value="beta-lactamase/transpeptidase-like"/>
    <property type="match status" value="1"/>
</dbReference>
<dbReference type="Pfam" id="PF00144">
    <property type="entry name" value="Beta-lactamase"/>
    <property type="match status" value="1"/>
</dbReference>
<evidence type="ECO:0000313" key="2">
    <source>
        <dbReference type="EMBL" id="MFD0784389.1"/>
    </source>
</evidence>
<sequence length="349" mass="37536">MRVVPCSWTLEPSDGGSRMAGKILTVDLQDVLDRQVNLRDIPAVAAGLSAARTRSVATRGAVQVTADSCFRIASLTKTFTSTALVLTLREHNVPLSTPAIELLPHLAPDWRADASLTVEQILGQVSGLRESVDSTAVAALGDGHHALDEAARLVVRAGNAYEPGAQWSYYNGNYFLAGAILAALNRASYETALTKKLLEPWQLSRTSFDAPRDPVTGWDGPTELPLSDYPHSRRPSGGLWSCISDLVALGEGLLDDRALLAEIRRPRTAPGDPMTYGLGWALGPSGQMYLNGRLPGYRAAMLLVPDKDYVSVLLTNQQHALPAVARVLSDMQQPLTGDDLATDIDRFAA</sequence>